<gene>
    <name evidence="2" type="ORF">PVAG01_01963</name>
</gene>
<proteinExistence type="predicted"/>
<evidence type="ECO:0000256" key="1">
    <source>
        <dbReference type="SAM" id="SignalP"/>
    </source>
</evidence>
<dbReference type="Proteomes" id="UP001629113">
    <property type="component" value="Unassembled WGS sequence"/>
</dbReference>
<name>A0ABR4PYU9_9HELO</name>
<evidence type="ECO:0000313" key="3">
    <source>
        <dbReference type="Proteomes" id="UP001629113"/>
    </source>
</evidence>
<evidence type="ECO:0000313" key="2">
    <source>
        <dbReference type="EMBL" id="KAL3428454.1"/>
    </source>
</evidence>
<accession>A0ABR4PYU9</accession>
<protein>
    <submittedName>
        <fullName evidence="2">Uncharacterized protein</fullName>
    </submittedName>
</protein>
<reference evidence="2 3" key="1">
    <citation type="submission" date="2024-06" db="EMBL/GenBank/DDBJ databases">
        <title>Complete genome of Phlyctema vagabunda strain 19-DSS-EL-015.</title>
        <authorList>
            <person name="Fiorenzani C."/>
        </authorList>
    </citation>
    <scope>NUCLEOTIDE SEQUENCE [LARGE SCALE GENOMIC DNA]</scope>
    <source>
        <strain evidence="2 3">19-DSS-EL-015</strain>
    </source>
</reference>
<feature type="signal peptide" evidence="1">
    <location>
        <begin position="1"/>
        <end position="26"/>
    </location>
</feature>
<comment type="caution">
    <text evidence="2">The sequence shown here is derived from an EMBL/GenBank/DDBJ whole genome shotgun (WGS) entry which is preliminary data.</text>
</comment>
<keyword evidence="1" id="KW-0732">Signal</keyword>
<organism evidence="2 3">
    <name type="scientific">Phlyctema vagabunda</name>
    <dbReference type="NCBI Taxonomy" id="108571"/>
    <lineage>
        <taxon>Eukaryota</taxon>
        <taxon>Fungi</taxon>
        <taxon>Dikarya</taxon>
        <taxon>Ascomycota</taxon>
        <taxon>Pezizomycotina</taxon>
        <taxon>Leotiomycetes</taxon>
        <taxon>Helotiales</taxon>
        <taxon>Dermateaceae</taxon>
        <taxon>Phlyctema</taxon>
    </lineage>
</organism>
<dbReference type="EMBL" id="JBFCZG010000001">
    <property type="protein sequence ID" value="KAL3428454.1"/>
    <property type="molecule type" value="Genomic_DNA"/>
</dbReference>
<keyword evidence="3" id="KW-1185">Reference proteome</keyword>
<sequence>MRSMQLLQLVAWMLVTLFSMQSYAQAEMFDERGVEPTLPSSKPTIPVTDLEYIKNTILYSAIVFGTVRSTCLLAVPDRINWTCREIATISTTSTIVVRVYRRNNPTAFDQLLRFIGLLGEKLDEETSTEKDEL</sequence>
<feature type="chain" id="PRO_5047208625" evidence="1">
    <location>
        <begin position="27"/>
        <end position="133"/>
    </location>
</feature>